<evidence type="ECO:0000256" key="1">
    <source>
        <dbReference type="PROSITE-ProRule" id="PRU00047"/>
    </source>
</evidence>
<reference evidence="4 5" key="1">
    <citation type="submission" date="2024-04" db="EMBL/GenBank/DDBJ databases">
        <authorList>
            <person name="Fracassetti M."/>
        </authorList>
    </citation>
    <scope>NUCLEOTIDE SEQUENCE [LARGE SCALE GENOMIC DNA]</scope>
</reference>
<dbReference type="InterPro" id="IPR001878">
    <property type="entry name" value="Znf_CCHC"/>
</dbReference>
<name>A0AAV2FTE7_9ROSI</name>
<evidence type="ECO:0000313" key="5">
    <source>
        <dbReference type="Proteomes" id="UP001497516"/>
    </source>
</evidence>
<gene>
    <name evidence="4" type="ORF">LTRI10_LOCUS41676</name>
</gene>
<sequence>MEKTRFRRQWRSALIVKVLGSTYPYPVLAKRLESLWAKDGTLQSNSISWGFYVVRFTHQLDYERAAAGGPWMIGDHYLTVRPWRKGFDPKDVEVASTLVWAKFLALPIEYVKKKAAEKISSRMGKPVRVDRATQNGERGKYARVFLEVDLTKPLLSKIVGKKYYIEYEGLHNICTECGKYGHARVTCPSVMREASKETVAPEPTNPATETVDPTYGEWMMAKPRNGKNKRKPSEQKPLSKGTNTSEGAARRSAPPGSVESNESRFQVLGDEEMSANGGSGESQGVSQDTMLETLHQKGIKSAALKQASQGVPAIPSVVQDGHPESRDHPLCRT</sequence>
<keyword evidence="1" id="KW-0862">Zinc</keyword>
<dbReference type="EMBL" id="OZ034820">
    <property type="protein sequence ID" value="CAL1401631.1"/>
    <property type="molecule type" value="Genomic_DNA"/>
</dbReference>
<dbReference type="Pfam" id="PF14111">
    <property type="entry name" value="DUF4283"/>
    <property type="match status" value="1"/>
</dbReference>
<feature type="region of interest" description="Disordered" evidence="2">
    <location>
        <begin position="196"/>
        <end position="333"/>
    </location>
</feature>
<evidence type="ECO:0000259" key="3">
    <source>
        <dbReference type="PROSITE" id="PS50158"/>
    </source>
</evidence>
<dbReference type="PROSITE" id="PS50158">
    <property type="entry name" value="ZF_CCHC"/>
    <property type="match status" value="1"/>
</dbReference>
<dbReference type="GO" id="GO:0008270">
    <property type="term" value="F:zinc ion binding"/>
    <property type="evidence" value="ECO:0007669"/>
    <property type="project" value="UniProtKB-KW"/>
</dbReference>
<keyword evidence="1" id="KW-0863">Zinc-finger</keyword>
<organism evidence="4 5">
    <name type="scientific">Linum trigynum</name>
    <dbReference type="NCBI Taxonomy" id="586398"/>
    <lineage>
        <taxon>Eukaryota</taxon>
        <taxon>Viridiplantae</taxon>
        <taxon>Streptophyta</taxon>
        <taxon>Embryophyta</taxon>
        <taxon>Tracheophyta</taxon>
        <taxon>Spermatophyta</taxon>
        <taxon>Magnoliopsida</taxon>
        <taxon>eudicotyledons</taxon>
        <taxon>Gunneridae</taxon>
        <taxon>Pentapetalae</taxon>
        <taxon>rosids</taxon>
        <taxon>fabids</taxon>
        <taxon>Malpighiales</taxon>
        <taxon>Linaceae</taxon>
        <taxon>Linum</taxon>
    </lineage>
</organism>
<feature type="domain" description="CCHC-type" evidence="3">
    <location>
        <begin position="174"/>
        <end position="189"/>
    </location>
</feature>
<dbReference type="InterPro" id="IPR040256">
    <property type="entry name" value="At4g02000-like"/>
</dbReference>
<dbReference type="AlphaFoldDB" id="A0AAV2FTE7"/>
<dbReference type="InterPro" id="IPR025558">
    <property type="entry name" value="DUF4283"/>
</dbReference>
<proteinExistence type="predicted"/>
<protein>
    <recommendedName>
        <fullName evidence="3">CCHC-type domain-containing protein</fullName>
    </recommendedName>
</protein>
<evidence type="ECO:0000313" key="4">
    <source>
        <dbReference type="EMBL" id="CAL1401631.1"/>
    </source>
</evidence>
<keyword evidence="1" id="KW-0479">Metal-binding</keyword>
<dbReference type="GO" id="GO:0003676">
    <property type="term" value="F:nucleic acid binding"/>
    <property type="evidence" value="ECO:0007669"/>
    <property type="project" value="InterPro"/>
</dbReference>
<dbReference type="PANTHER" id="PTHR31286">
    <property type="entry name" value="GLYCINE-RICH CELL WALL STRUCTURAL PROTEIN 1.8-LIKE"/>
    <property type="match status" value="1"/>
</dbReference>
<keyword evidence="5" id="KW-1185">Reference proteome</keyword>
<feature type="compositionally biased region" description="Basic and acidic residues" evidence="2">
    <location>
        <begin position="321"/>
        <end position="333"/>
    </location>
</feature>
<dbReference type="Proteomes" id="UP001497516">
    <property type="component" value="Chromosome 7"/>
</dbReference>
<evidence type="ECO:0000256" key="2">
    <source>
        <dbReference type="SAM" id="MobiDB-lite"/>
    </source>
</evidence>
<accession>A0AAV2FTE7</accession>
<dbReference type="PANTHER" id="PTHR31286:SF99">
    <property type="entry name" value="DUF4283 DOMAIN-CONTAINING PROTEIN"/>
    <property type="match status" value="1"/>
</dbReference>